<evidence type="ECO:0000313" key="4">
    <source>
        <dbReference type="Proteomes" id="UP001595462"/>
    </source>
</evidence>
<gene>
    <name evidence="3" type="ORF">ACFOSU_08895</name>
</gene>
<evidence type="ECO:0000259" key="2">
    <source>
        <dbReference type="Pfam" id="PF07883"/>
    </source>
</evidence>
<evidence type="ECO:0000313" key="3">
    <source>
        <dbReference type="EMBL" id="MFC3104007.1"/>
    </source>
</evidence>
<dbReference type="InterPro" id="IPR011051">
    <property type="entry name" value="RmlC_Cupin_sf"/>
</dbReference>
<keyword evidence="4" id="KW-1185">Reference proteome</keyword>
<accession>A0ABV7EQX4</accession>
<sequence>MAVKPVINIADVELCDTRNGERFEAQLGSMASRIGASKLGCRLTVVPPGKRAWPFHSHHANEEMFFILEGTGTYRFGEENYPVKAGDLLAAPVGGAEHAHQLINSSAAPLKYLALSTMHEPEIMEYPDSNKFGAFAGAPPGGAQDKRTFAAFVPSDAKVGYWHDEN</sequence>
<organism evidence="3 4">
    <name type="scientific">Salinisphaera aquimarina</name>
    <dbReference type="NCBI Taxonomy" id="2094031"/>
    <lineage>
        <taxon>Bacteria</taxon>
        <taxon>Pseudomonadati</taxon>
        <taxon>Pseudomonadota</taxon>
        <taxon>Gammaproteobacteria</taxon>
        <taxon>Salinisphaerales</taxon>
        <taxon>Salinisphaeraceae</taxon>
        <taxon>Salinisphaera</taxon>
    </lineage>
</organism>
<dbReference type="Proteomes" id="UP001595462">
    <property type="component" value="Unassembled WGS sequence"/>
</dbReference>
<proteinExistence type="predicted"/>
<feature type="domain" description="Cupin type-2" evidence="2">
    <location>
        <begin position="43"/>
        <end position="114"/>
    </location>
</feature>
<dbReference type="InterPro" id="IPR014710">
    <property type="entry name" value="RmlC-like_jellyroll"/>
</dbReference>
<keyword evidence="1" id="KW-0479">Metal-binding</keyword>
<dbReference type="CDD" id="cd02224">
    <property type="entry name" value="cupin_SPO2919-like"/>
    <property type="match status" value="1"/>
</dbReference>
<dbReference type="Gene3D" id="2.60.120.10">
    <property type="entry name" value="Jelly Rolls"/>
    <property type="match status" value="1"/>
</dbReference>
<protein>
    <submittedName>
        <fullName evidence="3">Cupin domain-containing protein</fullName>
    </submittedName>
</protein>
<dbReference type="InterPro" id="IPR013096">
    <property type="entry name" value="Cupin_2"/>
</dbReference>
<evidence type="ECO:0000256" key="1">
    <source>
        <dbReference type="ARBA" id="ARBA00022723"/>
    </source>
</evidence>
<dbReference type="EMBL" id="JBHRSS010000003">
    <property type="protein sequence ID" value="MFC3104007.1"/>
    <property type="molecule type" value="Genomic_DNA"/>
</dbReference>
<dbReference type="InterPro" id="IPR051610">
    <property type="entry name" value="GPI/OXD"/>
</dbReference>
<dbReference type="PANTHER" id="PTHR35848:SF6">
    <property type="entry name" value="CUPIN TYPE-2 DOMAIN-CONTAINING PROTEIN"/>
    <property type="match status" value="1"/>
</dbReference>
<reference evidence="4" key="1">
    <citation type="journal article" date="2019" name="Int. J. Syst. Evol. Microbiol.">
        <title>The Global Catalogue of Microorganisms (GCM) 10K type strain sequencing project: providing services to taxonomists for standard genome sequencing and annotation.</title>
        <authorList>
            <consortium name="The Broad Institute Genomics Platform"/>
            <consortium name="The Broad Institute Genome Sequencing Center for Infectious Disease"/>
            <person name="Wu L."/>
            <person name="Ma J."/>
        </authorList>
    </citation>
    <scope>NUCLEOTIDE SEQUENCE [LARGE SCALE GENOMIC DNA]</scope>
    <source>
        <strain evidence="4">KCTC 52640</strain>
    </source>
</reference>
<name>A0ABV7EQX4_9GAMM</name>
<dbReference type="PANTHER" id="PTHR35848">
    <property type="entry name" value="OXALATE-BINDING PROTEIN"/>
    <property type="match status" value="1"/>
</dbReference>
<comment type="caution">
    <text evidence="3">The sequence shown here is derived from an EMBL/GenBank/DDBJ whole genome shotgun (WGS) entry which is preliminary data.</text>
</comment>
<dbReference type="RefSeq" id="WP_380688584.1">
    <property type="nucleotide sequence ID" value="NZ_JBHRSS010000003.1"/>
</dbReference>
<dbReference type="Pfam" id="PF07883">
    <property type="entry name" value="Cupin_2"/>
    <property type="match status" value="1"/>
</dbReference>
<dbReference type="SUPFAM" id="SSF51182">
    <property type="entry name" value="RmlC-like cupins"/>
    <property type="match status" value="1"/>
</dbReference>